<keyword evidence="2" id="KW-1185">Reference proteome</keyword>
<protein>
    <submittedName>
        <fullName evidence="1">Uncharacterized protein</fullName>
    </submittedName>
</protein>
<evidence type="ECO:0000313" key="1">
    <source>
        <dbReference type="EMBL" id="KAJ7517480.1"/>
    </source>
</evidence>
<dbReference type="Proteomes" id="UP001162992">
    <property type="component" value="Chromosome 21"/>
</dbReference>
<reference evidence="2" key="1">
    <citation type="journal article" date="2024" name="Proc. Natl. Acad. Sci. U.S.A.">
        <title>Extraordinary preservation of gene collinearity over three hundred million years revealed in homosporous lycophytes.</title>
        <authorList>
            <person name="Li C."/>
            <person name="Wickell D."/>
            <person name="Kuo L.Y."/>
            <person name="Chen X."/>
            <person name="Nie B."/>
            <person name="Liao X."/>
            <person name="Peng D."/>
            <person name="Ji J."/>
            <person name="Jenkins J."/>
            <person name="Williams M."/>
            <person name="Shu S."/>
            <person name="Plott C."/>
            <person name="Barry K."/>
            <person name="Rajasekar S."/>
            <person name="Grimwood J."/>
            <person name="Han X."/>
            <person name="Sun S."/>
            <person name="Hou Z."/>
            <person name="He W."/>
            <person name="Dai G."/>
            <person name="Sun C."/>
            <person name="Schmutz J."/>
            <person name="Leebens-Mack J.H."/>
            <person name="Li F.W."/>
            <person name="Wang L."/>
        </authorList>
    </citation>
    <scope>NUCLEOTIDE SEQUENCE [LARGE SCALE GENOMIC DNA]</scope>
    <source>
        <strain evidence="2">cv. PW_Plant_1</strain>
    </source>
</reference>
<evidence type="ECO:0000313" key="2">
    <source>
        <dbReference type="Proteomes" id="UP001162992"/>
    </source>
</evidence>
<dbReference type="EMBL" id="CM055112">
    <property type="protein sequence ID" value="KAJ7517480.1"/>
    <property type="molecule type" value="Genomic_DNA"/>
</dbReference>
<comment type="caution">
    <text evidence="1">The sequence shown here is derived from an EMBL/GenBank/DDBJ whole genome shotgun (WGS) entry which is preliminary data.</text>
</comment>
<proteinExistence type="predicted"/>
<sequence>MDAIRKQASKFRDQVAKQQQAVLKQFTGHGVAQGSDIVIIDEAELQRHQQLERLYISTRAGKHFQREIVREVEGLISSGQKQLEICCKLGEDCRRYATESPGVNGALAKASMHYGNSRLQMEKERDGLHRALSTQVAEPLRAMVMGAPLEDARHLAQRYDRLRQEAESQGQEVIRRQWKVKETASNPEHVTKLQMAETKMAELTSAMAVLGKEAAAAMTAVEAQQQRLTLQRLIAMVEAERAYHQRVTEILDQLYSQMVSERQWSETVPNAQIGSPQMTNAYIAPPSYEEVKANGGSPDASESPPNASQNSMYFLAEVVHPFEAESDGELSLTLGDYVVVRQVSAMGWSEGECRGKAGWFPSSYVERRQKVPASKVQPSLSYER</sequence>
<gene>
    <name evidence="1" type="ORF">O6H91_21G025800</name>
</gene>
<accession>A0ACC2AIS7</accession>
<name>A0ACC2AIS7_DIPCM</name>
<organism evidence="1 2">
    <name type="scientific">Diphasiastrum complanatum</name>
    <name type="common">Issler's clubmoss</name>
    <name type="synonym">Lycopodium complanatum</name>
    <dbReference type="NCBI Taxonomy" id="34168"/>
    <lineage>
        <taxon>Eukaryota</taxon>
        <taxon>Viridiplantae</taxon>
        <taxon>Streptophyta</taxon>
        <taxon>Embryophyta</taxon>
        <taxon>Tracheophyta</taxon>
        <taxon>Lycopodiopsida</taxon>
        <taxon>Lycopodiales</taxon>
        <taxon>Lycopodiaceae</taxon>
        <taxon>Lycopodioideae</taxon>
        <taxon>Diphasiastrum</taxon>
    </lineage>
</organism>